<dbReference type="Gene3D" id="1.10.260.40">
    <property type="entry name" value="lambda repressor-like DNA-binding domains"/>
    <property type="match status" value="1"/>
</dbReference>
<dbReference type="InterPro" id="IPR028082">
    <property type="entry name" value="Peripla_BP_I"/>
</dbReference>
<keyword evidence="2" id="KW-0238">DNA-binding</keyword>
<keyword evidence="1" id="KW-0805">Transcription regulation</keyword>
<evidence type="ECO:0000313" key="5">
    <source>
        <dbReference type="EMBL" id="MDC5698216.1"/>
    </source>
</evidence>
<comment type="caution">
    <text evidence="5">The sequence shown here is derived from an EMBL/GenBank/DDBJ whole genome shotgun (WGS) entry which is preliminary data.</text>
</comment>
<dbReference type="SUPFAM" id="SSF47413">
    <property type="entry name" value="lambda repressor-like DNA-binding domains"/>
    <property type="match status" value="1"/>
</dbReference>
<dbReference type="InterPro" id="IPR046335">
    <property type="entry name" value="LacI/GalR-like_sensor"/>
</dbReference>
<evidence type="ECO:0000256" key="2">
    <source>
        <dbReference type="ARBA" id="ARBA00023125"/>
    </source>
</evidence>
<keyword evidence="6" id="KW-1185">Reference proteome</keyword>
<dbReference type="InterPro" id="IPR000843">
    <property type="entry name" value="HTH_LacI"/>
</dbReference>
<feature type="domain" description="HTH lacI-type" evidence="4">
    <location>
        <begin position="10"/>
        <end position="69"/>
    </location>
</feature>
<dbReference type="RefSeq" id="WP_272462789.1">
    <property type="nucleotide sequence ID" value="NZ_JAPFQL010000057.1"/>
</dbReference>
<gene>
    <name evidence="5" type="ORF">OO014_13195</name>
</gene>
<dbReference type="Pfam" id="PF00356">
    <property type="entry name" value="LacI"/>
    <property type="match status" value="1"/>
</dbReference>
<organism evidence="5 6">
    <name type="scientific">Intrasporangium calvum</name>
    <dbReference type="NCBI Taxonomy" id="53358"/>
    <lineage>
        <taxon>Bacteria</taxon>
        <taxon>Bacillati</taxon>
        <taxon>Actinomycetota</taxon>
        <taxon>Actinomycetes</taxon>
        <taxon>Micrococcales</taxon>
        <taxon>Intrasporangiaceae</taxon>
        <taxon>Intrasporangium</taxon>
    </lineage>
</organism>
<dbReference type="PANTHER" id="PTHR30146">
    <property type="entry name" value="LACI-RELATED TRANSCRIPTIONAL REPRESSOR"/>
    <property type="match status" value="1"/>
</dbReference>
<dbReference type="Pfam" id="PF13377">
    <property type="entry name" value="Peripla_BP_3"/>
    <property type="match status" value="1"/>
</dbReference>
<dbReference type="InterPro" id="IPR010982">
    <property type="entry name" value="Lambda_DNA-bd_dom_sf"/>
</dbReference>
<sequence length="339" mass="35732">MAQAASPRRPTIRMVAERAGVSVATVSYVLSGRSSSPTTRVGDETAARVRDAAEALGYVPSSAARAVRTGRTGTVLLSLTMLSDPWSLALVEAVRRATRGTDLTPLVAADADWRPLVRSLQPDVVFIDDADRPGDAALLRTLAASGDRLVVMDPDLAPDGFDVIRNDDHAGCRLLAETLLDRYETVGLLSPNGIARLRPGGRPAAYVEALKARGLPVRPEWCPAAGDDESSAFRAALELLRRADRPQALMATSEYIGQAALGAAGALGLRPGTDIGIASVGNAFATTSRGLGMTSVGPERFFEAVAELLVSRAAGDDGTPPGEHFFEWQVFERESTLGA</sequence>
<dbReference type="Gene3D" id="3.40.50.2300">
    <property type="match status" value="2"/>
</dbReference>
<dbReference type="PROSITE" id="PS50932">
    <property type="entry name" value="HTH_LACI_2"/>
    <property type="match status" value="1"/>
</dbReference>
<dbReference type="PANTHER" id="PTHR30146:SF153">
    <property type="entry name" value="LACTOSE OPERON REPRESSOR"/>
    <property type="match status" value="1"/>
</dbReference>
<dbReference type="CDD" id="cd01392">
    <property type="entry name" value="HTH_LacI"/>
    <property type="match status" value="1"/>
</dbReference>
<evidence type="ECO:0000259" key="4">
    <source>
        <dbReference type="PROSITE" id="PS50932"/>
    </source>
</evidence>
<reference evidence="5 6" key="1">
    <citation type="submission" date="2022-11" db="EMBL/GenBank/DDBJ databases">
        <title>Anaerobic phenanthrene biodegradation by a DNRA strain PheN6.</title>
        <authorList>
            <person name="Zhang Z."/>
        </authorList>
    </citation>
    <scope>NUCLEOTIDE SEQUENCE [LARGE SCALE GENOMIC DNA]</scope>
    <source>
        <strain evidence="5 6">PheN6</strain>
    </source>
</reference>
<dbReference type="Proteomes" id="UP001150259">
    <property type="component" value="Unassembled WGS sequence"/>
</dbReference>
<evidence type="ECO:0000256" key="1">
    <source>
        <dbReference type="ARBA" id="ARBA00023015"/>
    </source>
</evidence>
<dbReference type="SMART" id="SM00354">
    <property type="entry name" value="HTH_LACI"/>
    <property type="match status" value="1"/>
</dbReference>
<dbReference type="EMBL" id="JAPFQL010000057">
    <property type="protein sequence ID" value="MDC5698216.1"/>
    <property type="molecule type" value="Genomic_DNA"/>
</dbReference>
<dbReference type="SUPFAM" id="SSF53822">
    <property type="entry name" value="Periplasmic binding protein-like I"/>
    <property type="match status" value="1"/>
</dbReference>
<protein>
    <submittedName>
        <fullName evidence="5">LacI family transcriptional regulator</fullName>
    </submittedName>
</protein>
<proteinExistence type="predicted"/>
<name>A0ABT5GJN9_9MICO</name>
<evidence type="ECO:0000256" key="3">
    <source>
        <dbReference type="ARBA" id="ARBA00023163"/>
    </source>
</evidence>
<evidence type="ECO:0000313" key="6">
    <source>
        <dbReference type="Proteomes" id="UP001150259"/>
    </source>
</evidence>
<accession>A0ABT5GJN9</accession>
<keyword evidence="3" id="KW-0804">Transcription</keyword>